<gene>
    <name evidence="2" type="ORF">VTL71DRAFT_11625</name>
</gene>
<feature type="compositionally biased region" description="Polar residues" evidence="1">
    <location>
        <begin position="339"/>
        <end position="359"/>
    </location>
</feature>
<organism evidence="2 3">
    <name type="scientific">Oculimacula yallundae</name>
    <dbReference type="NCBI Taxonomy" id="86028"/>
    <lineage>
        <taxon>Eukaryota</taxon>
        <taxon>Fungi</taxon>
        <taxon>Dikarya</taxon>
        <taxon>Ascomycota</taxon>
        <taxon>Pezizomycotina</taxon>
        <taxon>Leotiomycetes</taxon>
        <taxon>Helotiales</taxon>
        <taxon>Ploettnerulaceae</taxon>
        <taxon>Oculimacula</taxon>
    </lineage>
</organism>
<name>A0ABR4CRA9_9HELO</name>
<comment type="caution">
    <text evidence="2">The sequence shown here is derived from an EMBL/GenBank/DDBJ whole genome shotgun (WGS) entry which is preliminary data.</text>
</comment>
<accession>A0ABR4CRA9</accession>
<feature type="compositionally biased region" description="Polar residues" evidence="1">
    <location>
        <begin position="170"/>
        <end position="194"/>
    </location>
</feature>
<reference evidence="2 3" key="1">
    <citation type="journal article" date="2024" name="Commun. Biol.">
        <title>Comparative genomic analysis of thermophilic fungi reveals convergent evolutionary adaptations and gene losses.</title>
        <authorList>
            <person name="Steindorff A.S."/>
            <person name="Aguilar-Pontes M.V."/>
            <person name="Robinson A.J."/>
            <person name="Andreopoulos B."/>
            <person name="LaButti K."/>
            <person name="Kuo A."/>
            <person name="Mondo S."/>
            <person name="Riley R."/>
            <person name="Otillar R."/>
            <person name="Haridas S."/>
            <person name="Lipzen A."/>
            <person name="Grimwood J."/>
            <person name="Schmutz J."/>
            <person name="Clum A."/>
            <person name="Reid I.D."/>
            <person name="Moisan M.C."/>
            <person name="Butler G."/>
            <person name="Nguyen T.T.M."/>
            <person name="Dewar K."/>
            <person name="Conant G."/>
            <person name="Drula E."/>
            <person name="Henrissat B."/>
            <person name="Hansel C."/>
            <person name="Singer S."/>
            <person name="Hutchinson M.I."/>
            <person name="de Vries R.P."/>
            <person name="Natvig D.O."/>
            <person name="Powell A.J."/>
            <person name="Tsang A."/>
            <person name="Grigoriev I.V."/>
        </authorList>
    </citation>
    <scope>NUCLEOTIDE SEQUENCE [LARGE SCALE GENOMIC DNA]</scope>
    <source>
        <strain evidence="2 3">CBS 494.80</strain>
    </source>
</reference>
<proteinExistence type="predicted"/>
<protein>
    <submittedName>
        <fullName evidence="2">Uncharacterized protein</fullName>
    </submittedName>
</protein>
<evidence type="ECO:0000313" key="2">
    <source>
        <dbReference type="EMBL" id="KAL2072282.1"/>
    </source>
</evidence>
<feature type="region of interest" description="Disordered" evidence="1">
    <location>
        <begin position="439"/>
        <end position="458"/>
    </location>
</feature>
<feature type="compositionally biased region" description="Basic and acidic residues" evidence="1">
    <location>
        <begin position="149"/>
        <end position="160"/>
    </location>
</feature>
<keyword evidence="3" id="KW-1185">Reference proteome</keyword>
<feature type="region of interest" description="Disordered" evidence="1">
    <location>
        <begin position="338"/>
        <end position="385"/>
    </location>
</feature>
<evidence type="ECO:0000313" key="3">
    <source>
        <dbReference type="Proteomes" id="UP001595075"/>
    </source>
</evidence>
<dbReference type="EMBL" id="JAZHXI010000004">
    <property type="protein sequence ID" value="KAL2072282.1"/>
    <property type="molecule type" value="Genomic_DNA"/>
</dbReference>
<feature type="region of interest" description="Disordered" evidence="1">
    <location>
        <begin position="149"/>
        <end position="195"/>
    </location>
</feature>
<sequence length="518" mass="58813">MCQVVPYTLPCCRKVYVEVSKLPSCPRSWPNRKCPSELCIQVRGYEAEDRDTGTCWRCKARISGVSNLDRESLRPRIDKATLVLGLDEIGVIGRRRREERNGNCWFCGATGGCKTCGAKDIVVEEDEPAVQTGKRKRDQVTYKGKEMLKKPKVEKREQHKAPMKALEYPTPNTTSHSQQPNPQFYDESSQNLHQTHGKSYRTNAFPHNLMEQPNVLNHLETETLQQPISANWRPIRIYQNHPTVPSSTFQAQQIGHFTNDGRLANSKSHYDSNEHLLRAEPEEYTNIRHDRGSSRIDAPEQWFDRMNYDDEQVGVGPQYHLNEHLSRPVPVATQDHFRQQNGSPRLSNNGPGDQQSSLHQIGDEQQDLTGHGYDGYNYSSYPYPNMKSEAQEAHNQDTRGYADENAALYQRTQVVSDDTQHTFQPENTSQQSILESSIDPNIQPDLDDFPPEVSDAPSVFDPNCNRLQFDVTKLDDATLARLLKKYGGSRDGENAHGEVHQESVNEYGSAFAGEQNVV</sequence>
<dbReference type="Proteomes" id="UP001595075">
    <property type="component" value="Unassembled WGS sequence"/>
</dbReference>
<evidence type="ECO:0000256" key="1">
    <source>
        <dbReference type="SAM" id="MobiDB-lite"/>
    </source>
</evidence>